<dbReference type="SUPFAM" id="SSF47040">
    <property type="entry name" value="Kix domain of CBP (creb binding protein)"/>
    <property type="match status" value="1"/>
</dbReference>
<evidence type="ECO:0000256" key="1">
    <source>
        <dbReference type="ARBA" id="ARBA00004123"/>
    </source>
</evidence>
<dbReference type="GO" id="GO:0005634">
    <property type="term" value="C:nucleus"/>
    <property type="evidence" value="ECO:0007669"/>
    <property type="project" value="UniProtKB-SubCell"/>
</dbReference>
<dbReference type="InterPro" id="IPR036529">
    <property type="entry name" value="KIX_dom_sf"/>
</dbReference>
<accession>A0AA36E778</accession>
<gene>
    <name evidence="5" type="ORF">LSALG_LOCUS24282</name>
</gene>
<evidence type="ECO:0000259" key="4">
    <source>
        <dbReference type="Pfam" id="PF16987"/>
    </source>
</evidence>
<dbReference type="AlphaFoldDB" id="A0AA36E778"/>
<evidence type="ECO:0000313" key="6">
    <source>
        <dbReference type="Proteomes" id="UP001177003"/>
    </source>
</evidence>
<keyword evidence="2" id="KW-0539">Nucleus</keyword>
<keyword evidence="3" id="KW-0472">Membrane</keyword>
<dbReference type="Gene3D" id="1.10.246.20">
    <property type="entry name" value="Coactivator CBP, KIX domain"/>
    <property type="match status" value="1"/>
</dbReference>
<name>A0AA36E778_LACSI</name>
<dbReference type="GO" id="GO:0031490">
    <property type="term" value="F:chromatin DNA binding"/>
    <property type="evidence" value="ECO:0007669"/>
    <property type="project" value="InterPro"/>
</dbReference>
<dbReference type="FunFam" id="1.10.246.20:FF:000003">
    <property type="entry name" value="Mediator of RNA polymerase II transcription subunit 15a"/>
    <property type="match status" value="1"/>
</dbReference>
<evidence type="ECO:0000313" key="5">
    <source>
        <dbReference type="EMBL" id="CAI9284772.1"/>
    </source>
</evidence>
<dbReference type="EMBL" id="OX465081">
    <property type="protein sequence ID" value="CAI9284772.1"/>
    <property type="molecule type" value="Genomic_DNA"/>
</dbReference>
<dbReference type="InterPro" id="IPR036546">
    <property type="entry name" value="MED15_KIX"/>
</dbReference>
<evidence type="ECO:0000256" key="2">
    <source>
        <dbReference type="ARBA" id="ARBA00023242"/>
    </source>
</evidence>
<dbReference type="Proteomes" id="UP001177003">
    <property type="component" value="Chromosome 5"/>
</dbReference>
<feature type="transmembrane region" description="Helical" evidence="3">
    <location>
        <begin position="22"/>
        <end position="44"/>
    </location>
</feature>
<keyword evidence="3" id="KW-0812">Transmembrane</keyword>
<proteinExistence type="predicted"/>
<dbReference type="PANTHER" id="PTHR33137:SF4">
    <property type="entry name" value="MEDIATOR OF RNA POLYMERASE II TRANSCRIPTION SUBUNIT 15A-RELATED"/>
    <property type="match status" value="1"/>
</dbReference>
<organism evidence="5 6">
    <name type="scientific">Lactuca saligna</name>
    <name type="common">Willowleaf lettuce</name>
    <dbReference type="NCBI Taxonomy" id="75948"/>
    <lineage>
        <taxon>Eukaryota</taxon>
        <taxon>Viridiplantae</taxon>
        <taxon>Streptophyta</taxon>
        <taxon>Embryophyta</taxon>
        <taxon>Tracheophyta</taxon>
        <taxon>Spermatophyta</taxon>
        <taxon>Magnoliopsida</taxon>
        <taxon>eudicotyledons</taxon>
        <taxon>Gunneridae</taxon>
        <taxon>Pentapetalae</taxon>
        <taxon>asterids</taxon>
        <taxon>campanulids</taxon>
        <taxon>Asterales</taxon>
        <taxon>Asteraceae</taxon>
        <taxon>Cichorioideae</taxon>
        <taxon>Cichorieae</taxon>
        <taxon>Lactucinae</taxon>
        <taxon>Lactuca</taxon>
    </lineage>
</organism>
<evidence type="ECO:0000256" key="3">
    <source>
        <dbReference type="SAM" id="Phobius"/>
    </source>
</evidence>
<reference evidence="5" key="1">
    <citation type="submission" date="2023-04" db="EMBL/GenBank/DDBJ databases">
        <authorList>
            <person name="Vijverberg K."/>
            <person name="Xiong W."/>
            <person name="Schranz E."/>
        </authorList>
    </citation>
    <scope>NUCLEOTIDE SEQUENCE</scope>
</reference>
<dbReference type="GO" id="GO:0003713">
    <property type="term" value="F:transcription coactivator activity"/>
    <property type="evidence" value="ECO:0007669"/>
    <property type="project" value="InterPro"/>
</dbReference>
<dbReference type="InterPro" id="IPR044661">
    <property type="entry name" value="MED15a/b/c-like"/>
</dbReference>
<keyword evidence="3" id="KW-1133">Transmembrane helix</keyword>
<keyword evidence="6" id="KW-1185">Reference proteome</keyword>
<dbReference type="Pfam" id="PF16987">
    <property type="entry name" value="KIX_2"/>
    <property type="match status" value="1"/>
</dbReference>
<protein>
    <recommendedName>
        <fullName evidence="4">Mediator complex subunit 15 KIX domain-containing protein</fullName>
    </recommendedName>
</protein>
<comment type="subcellular location">
    <subcellularLocation>
        <location evidence="1">Nucleus</location>
    </subcellularLocation>
</comment>
<feature type="domain" description="Mediator complex subunit 15 KIX" evidence="4">
    <location>
        <begin position="93"/>
        <end position="167"/>
    </location>
</feature>
<sequence>MTGCGSGIGRVTGGGSWNGIKWVLLVLLTFYLTIIFFDFTLINLKTGLVFSRLRHRRPSNGVKLIIKPEMDMSNLRRSHGGSGDVDDSSLQSGDWRTQLRAAARERMVNRIMVRVKRHHPYSGHEELQKLRKTSARFEEQIYNAATNRFDYMRRISLKMLTIDTRPRRPMPLSYVVHSNYGAINGNPSNPGNQDNE</sequence>
<dbReference type="PANTHER" id="PTHR33137">
    <property type="entry name" value="MEDIATOR OF RNA POLYMERASE II TRANSCRIPTION SUBUNIT 15A-RELATED"/>
    <property type="match status" value="1"/>
</dbReference>